<dbReference type="InterPro" id="IPR006015">
    <property type="entry name" value="Universal_stress_UspA"/>
</dbReference>
<name>A0A9D1W7J0_9SPHI</name>
<gene>
    <name evidence="3" type="ORF">H9853_02640</name>
</gene>
<proteinExistence type="inferred from homology"/>
<dbReference type="Pfam" id="PF00582">
    <property type="entry name" value="Usp"/>
    <property type="match status" value="1"/>
</dbReference>
<dbReference type="AlphaFoldDB" id="A0A9D1W7J0"/>
<reference evidence="3" key="1">
    <citation type="journal article" date="2021" name="PeerJ">
        <title>Extensive microbial diversity within the chicken gut microbiome revealed by metagenomics and culture.</title>
        <authorList>
            <person name="Gilroy R."/>
            <person name="Ravi A."/>
            <person name="Getino M."/>
            <person name="Pursley I."/>
            <person name="Horton D.L."/>
            <person name="Alikhan N.F."/>
            <person name="Baker D."/>
            <person name="Gharbi K."/>
            <person name="Hall N."/>
            <person name="Watson M."/>
            <person name="Adriaenssens E.M."/>
            <person name="Foster-Nyarko E."/>
            <person name="Jarju S."/>
            <person name="Secka A."/>
            <person name="Antonio M."/>
            <person name="Oren A."/>
            <person name="Chaudhuri R.R."/>
            <person name="La Ragione R."/>
            <person name="Hildebrand F."/>
            <person name="Pallen M.J."/>
        </authorList>
    </citation>
    <scope>NUCLEOTIDE SEQUENCE</scope>
    <source>
        <strain evidence="3">1719</strain>
    </source>
</reference>
<dbReference type="CDD" id="cd00293">
    <property type="entry name" value="USP-like"/>
    <property type="match status" value="1"/>
</dbReference>
<dbReference type="EMBL" id="DXEZ01000074">
    <property type="protein sequence ID" value="HIX53898.1"/>
    <property type="molecule type" value="Genomic_DNA"/>
</dbReference>
<evidence type="ECO:0000313" key="3">
    <source>
        <dbReference type="EMBL" id="HIX53898.1"/>
    </source>
</evidence>
<reference evidence="3" key="2">
    <citation type="submission" date="2021-04" db="EMBL/GenBank/DDBJ databases">
        <authorList>
            <person name="Gilroy R."/>
        </authorList>
    </citation>
    <scope>NUCLEOTIDE SEQUENCE</scope>
    <source>
        <strain evidence="3">1719</strain>
    </source>
</reference>
<dbReference type="PRINTS" id="PR01438">
    <property type="entry name" value="UNVRSLSTRESS"/>
</dbReference>
<feature type="domain" description="UspA" evidence="2">
    <location>
        <begin position="1"/>
        <end position="143"/>
    </location>
</feature>
<evidence type="ECO:0000256" key="1">
    <source>
        <dbReference type="ARBA" id="ARBA00008791"/>
    </source>
</evidence>
<evidence type="ECO:0000313" key="4">
    <source>
        <dbReference type="Proteomes" id="UP000824156"/>
    </source>
</evidence>
<sequence>MKHIIIPVDFSANALLASQIGHQIAKQVNGKITILHAYQPFQSNFQSAGANLKDSIRSEEEAKDELASFSEKFNSVIENDGTLEVEFLAERGLIQDALEVLHKKDPIDLVIMGTTGASGIKFHLGSNTYEIARKTSFPLLIVPPSTQVIVPKNIGYFTDFQLGDLKVLHSLSSLFEESTIHYQLIHIIKNKVNLEGATEKLQALRTELQHNLTEINLQEQVFIGEENIDTINSIIDQTGTDLIALCLVKKSFWAKFREKSLAKEIILKAGKPIFVYN</sequence>
<dbReference type="PANTHER" id="PTHR46268">
    <property type="entry name" value="STRESS RESPONSE PROTEIN NHAX"/>
    <property type="match status" value="1"/>
</dbReference>
<comment type="similarity">
    <text evidence="1">Belongs to the universal stress protein A family.</text>
</comment>
<comment type="caution">
    <text evidence="3">The sequence shown here is derived from an EMBL/GenBank/DDBJ whole genome shotgun (WGS) entry which is preliminary data.</text>
</comment>
<dbReference type="Proteomes" id="UP000824156">
    <property type="component" value="Unassembled WGS sequence"/>
</dbReference>
<evidence type="ECO:0000259" key="2">
    <source>
        <dbReference type="Pfam" id="PF00582"/>
    </source>
</evidence>
<organism evidence="3 4">
    <name type="scientific">Candidatus Sphingobacterium stercoripullorum</name>
    <dbReference type="NCBI Taxonomy" id="2838759"/>
    <lineage>
        <taxon>Bacteria</taxon>
        <taxon>Pseudomonadati</taxon>
        <taxon>Bacteroidota</taxon>
        <taxon>Sphingobacteriia</taxon>
        <taxon>Sphingobacteriales</taxon>
        <taxon>Sphingobacteriaceae</taxon>
        <taxon>Sphingobacterium</taxon>
    </lineage>
</organism>
<dbReference type="InterPro" id="IPR006016">
    <property type="entry name" value="UspA"/>
</dbReference>
<protein>
    <submittedName>
        <fullName evidence="3">Universal stress protein</fullName>
    </submittedName>
</protein>
<dbReference type="SUPFAM" id="SSF52402">
    <property type="entry name" value="Adenine nucleotide alpha hydrolases-like"/>
    <property type="match status" value="2"/>
</dbReference>
<dbReference type="PANTHER" id="PTHR46268:SF6">
    <property type="entry name" value="UNIVERSAL STRESS PROTEIN UP12"/>
    <property type="match status" value="1"/>
</dbReference>
<accession>A0A9D1W7J0</accession>
<dbReference type="Gene3D" id="3.40.50.12370">
    <property type="match status" value="1"/>
</dbReference>